<comment type="similarity">
    <text evidence="1 2">Belongs to the Cu-Zn superoxide dismutase family.</text>
</comment>
<evidence type="ECO:0000256" key="1">
    <source>
        <dbReference type="ARBA" id="ARBA00010457"/>
    </source>
</evidence>
<dbReference type="PROSITE" id="PS00087">
    <property type="entry name" value="SOD_CU_ZN_1"/>
    <property type="match status" value="1"/>
</dbReference>
<dbReference type="Proteomes" id="UP001285263">
    <property type="component" value="Unassembled WGS sequence"/>
</dbReference>
<evidence type="ECO:0000313" key="5">
    <source>
        <dbReference type="EMBL" id="MDY0743981.1"/>
    </source>
</evidence>
<name>A0ABU5DCH4_9BURK</name>
<proteinExistence type="inferred from homology"/>
<keyword evidence="2" id="KW-0862">Zinc</keyword>
<evidence type="ECO:0000259" key="4">
    <source>
        <dbReference type="Pfam" id="PF00080"/>
    </source>
</evidence>
<organism evidence="5 6">
    <name type="scientific">Roseateles agri</name>
    <dbReference type="NCBI Taxonomy" id="3098619"/>
    <lineage>
        <taxon>Bacteria</taxon>
        <taxon>Pseudomonadati</taxon>
        <taxon>Pseudomonadota</taxon>
        <taxon>Betaproteobacteria</taxon>
        <taxon>Burkholderiales</taxon>
        <taxon>Sphaerotilaceae</taxon>
        <taxon>Roseateles</taxon>
    </lineage>
</organism>
<keyword evidence="2" id="KW-0479">Metal-binding</keyword>
<comment type="catalytic activity">
    <reaction evidence="2">
        <text>2 superoxide + 2 H(+) = H2O2 + O2</text>
        <dbReference type="Rhea" id="RHEA:20696"/>
        <dbReference type="ChEBI" id="CHEBI:15378"/>
        <dbReference type="ChEBI" id="CHEBI:15379"/>
        <dbReference type="ChEBI" id="CHEBI:16240"/>
        <dbReference type="ChEBI" id="CHEBI:18421"/>
        <dbReference type="EC" id="1.15.1.1"/>
    </reaction>
</comment>
<dbReference type="RefSeq" id="WP_320421891.1">
    <property type="nucleotide sequence ID" value="NZ_JAXCLA010000002.1"/>
</dbReference>
<evidence type="ECO:0000313" key="6">
    <source>
        <dbReference type="Proteomes" id="UP001285263"/>
    </source>
</evidence>
<comment type="caution">
    <text evidence="5">The sequence shown here is derived from an EMBL/GenBank/DDBJ whole genome shotgun (WGS) entry which is preliminary data.</text>
</comment>
<feature type="chain" id="PRO_5045057378" description="Superoxide dismutase [Cu-Zn]" evidence="3">
    <location>
        <begin position="28"/>
        <end position="183"/>
    </location>
</feature>
<evidence type="ECO:0000256" key="3">
    <source>
        <dbReference type="SAM" id="SignalP"/>
    </source>
</evidence>
<dbReference type="SUPFAM" id="SSF49329">
    <property type="entry name" value="Cu,Zn superoxide dismutase-like"/>
    <property type="match status" value="1"/>
</dbReference>
<dbReference type="NCBIfam" id="NF007628">
    <property type="entry name" value="PRK10290.1"/>
    <property type="match status" value="1"/>
</dbReference>
<dbReference type="PANTHER" id="PTHR10003">
    <property type="entry name" value="SUPEROXIDE DISMUTASE CU-ZN -RELATED"/>
    <property type="match status" value="1"/>
</dbReference>
<evidence type="ECO:0000256" key="2">
    <source>
        <dbReference type="RuleBase" id="RU000393"/>
    </source>
</evidence>
<dbReference type="PROSITE" id="PS00332">
    <property type="entry name" value="SOD_CU_ZN_2"/>
    <property type="match status" value="1"/>
</dbReference>
<sequence>MIKQGAAAAASALLLVLAVGASSAARAAETTVTLRAATAQGDGATLGTVRIVETPYGLAFYPALTGLPPGLHGFHVHENPSCAPGEANGAPVPALKAGGHLDPAGTKKHGEPWGDGHLGDLPALYVAPDGTAANPVLSPRLKTLADVSKRSLMVHAGGDNHADHPMPLGGGGARYACGVIDVQ</sequence>
<comment type="function">
    <text evidence="2">Destroys radicals which are normally produced within the cells and which are toxic to biological systems.</text>
</comment>
<dbReference type="InterPro" id="IPR018152">
    <property type="entry name" value="SOD_Cu/Zn_BS"/>
</dbReference>
<dbReference type="InterPro" id="IPR036423">
    <property type="entry name" value="SOD-like_Cu/Zn_dom_sf"/>
</dbReference>
<dbReference type="Gene3D" id="2.60.40.200">
    <property type="entry name" value="Superoxide dismutase, copper/zinc binding domain"/>
    <property type="match status" value="1"/>
</dbReference>
<dbReference type="InterPro" id="IPR001424">
    <property type="entry name" value="SOD_Cu_Zn_dom"/>
</dbReference>
<comment type="cofactor">
    <cofactor evidence="2">
        <name>Cu cation</name>
        <dbReference type="ChEBI" id="CHEBI:23378"/>
    </cofactor>
    <text evidence="2">Binds 1 copper ion per subunit.</text>
</comment>
<dbReference type="Pfam" id="PF00080">
    <property type="entry name" value="Sod_Cu"/>
    <property type="match status" value="1"/>
</dbReference>
<accession>A0ABU5DCH4</accession>
<dbReference type="GO" id="GO:0004784">
    <property type="term" value="F:superoxide dismutase activity"/>
    <property type="evidence" value="ECO:0007669"/>
    <property type="project" value="UniProtKB-EC"/>
</dbReference>
<dbReference type="InterPro" id="IPR024134">
    <property type="entry name" value="SOD_Cu/Zn_/chaperone"/>
</dbReference>
<keyword evidence="2 5" id="KW-0560">Oxidoreductase</keyword>
<protein>
    <recommendedName>
        <fullName evidence="2">Superoxide dismutase [Cu-Zn]</fullName>
        <ecNumber evidence="2">1.15.1.1</ecNumber>
    </recommendedName>
</protein>
<dbReference type="CDD" id="cd00305">
    <property type="entry name" value="Cu-Zn_Superoxide_Dismutase"/>
    <property type="match status" value="1"/>
</dbReference>
<keyword evidence="6" id="KW-1185">Reference proteome</keyword>
<keyword evidence="3" id="KW-0732">Signal</keyword>
<feature type="signal peptide" evidence="3">
    <location>
        <begin position="1"/>
        <end position="27"/>
    </location>
</feature>
<keyword evidence="2" id="KW-0186">Copper</keyword>
<comment type="cofactor">
    <cofactor evidence="2">
        <name>Zn(2+)</name>
        <dbReference type="ChEBI" id="CHEBI:29105"/>
    </cofactor>
    <text evidence="2">Binds 1 zinc ion per subunit.</text>
</comment>
<reference evidence="5 6" key="1">
    <citation type="submission" date="2023-11" db="EMBL/GenBank/DDBJ databases">
        <title>Paucibacter sp. nov., isolated from fresh soil in Korea.</title>
        <authorList>
            <person name="Le N.T.T."/>
        </authorList>
    </citation>
    <scope>NUCLEOTIDE SEQUENCE [LARGE SCALE GENOMIC DNA]</scope>
    <source>
        <strain evidence="5 6">R3-3</strain>
    </source>
</reference>
<dbReference type="EMBL" id="JAXCLA010000002">
    <property type="protein sequence ID" value="MDY0743981.1"/>
    <property type="molecule type" value="Genomic_DNA"/>
</dbReference>
<gene>
    <name evidence="5" type="primary">sodC</name>
    <name evidence="5" type="ORF">SNE35_05675</name>
</gene>
<feature type="domain" description="Superoxide dismutase copper/zinc binding" evidence="4">
    <location>
        <begin position="47"/>
        <end position="180"/>
    </location>
</feature>
<dbReference type="EC" id="1.15.1.1" evidence="2"/>